<dbReference type="KEGG" id="clup:CLUP02_06862"/>
<proteinExistence type="predicted"/>
<keyword evidence="3" id="KW-1185">Reference proteome</keyword>
<evidence type="ECO:0000313" key="2">
    <source>
        <dbReference type="EMBL" id="UQC81376.1"/>
    </source>
</evidence>
<dbReference type="PANTHER" id="PTHR35605">
    <property type="entry name" value="ECP2 EFFECTOR PROTEIN DOMAIN-CONTAINING PROTEIN-RELATED"/>
    <property type="match status" value="1"/>
</dbReference>
<reference evidence="2" key="1">
    <citation type="journal article" date="2021" name="Mol. Plant Microbe Interact.">
        <title>Complete Genome Sequence of the Plant-Pathogenic Fungus Colletotrichum lupini.</title>
        <authorList>
            <person name="Baroncelli R."/>
            <person name="Pensec F."/>
            <person name="Da Lio D."/>
            <person name="Boufleur T."/>
            <person name="Vicente I."/>
            <person name="Sarrocco S."/>
            <person name="Picot A."/>
            <person name="Baraldi E."/>
            <person name="Sukno S."/>
            <person name="Thon M."/>
            <person name="Le Floch G."/>
        </authorList>
    </citation>
    <scope>NUCLEOTIDE SEQUENCE</scope>
    <source>
        <strain evidence="2">IMI 504893</strain>
    </source>
</reference>
<accession>A0A9Q8SQ23</accession>
<evidence type="ECO:0000256" key="1">
    <source>
        <dbReference type="SAM" id="SignalP"/>
    </source>
</evidence>
<organism evidence="2 3">
    <name type="scientific">Colletotrichum lupini</name>
    <dbReference type="NCBI Taxonomy" id="145971"/>
    <lineage>
        <taxon>Eukaryota</taxon>
        <taxon>Fungi</taxon>
        <taxon>Dikarya</taxon>
        <taxon>Ascomycota</taxon>
        <taxon>Pezizomycotina</taxon>
        <taxon>Sordariomycetes</taxon>
        <taxon>Hypocreomycetidae</taxon>
        <taxon>Glomerellales</taxon>
        <taxon>Glomerellaceae</taxon>
        <taxon>Colletotrichum</taxon>
        <taxon>Colletotrichum acutatum species complex</taxon>
    </lineage>
</organism>
<dbReference type="RefSeq" id="XP_049143002.1">
    <property type="nucleotide sequence ID" value="XM_049285859.1"/>
</dbReference>
<dbReference type="AlphaFoldDB" id="A0A9Q8SQ23"/>
<dbReference type="EMBL" id="CP019475">
    <property type="protein sequence ID" value="UQC81376.1"/>
    <property type="molecule type" value="Genomic_DNA"/>
</dbReference>
<dbReference type="PANTHER" id="PTHR35605:SF1">
    <property type="entry name" value="ECP2 EFFECTOR PROTEIN DOMAIN-CONTAINING PROTEIN-RELATED"/>
    <property type="match status" value="1"/>
</dbReference>
<feature type="chain" id="PRO_5040231785" description="Secreted protein" evidence="1">
    <location>
        <begin position="20"/>
        <end position="214"/>
    </location>
</feature>
<dbReference type="Proteomes" id="UP000830671">
    <property type="component" value="Chromosome 3"/>
</dbReference>
<gene>
    <name evidence="2" type="ORF">CLUP02_06862</name>
</gene>
<dbReference type="GeneID" id="73340869"/>
<sequence>MRASLLHLMSSATMIVAVSLNPTKSLKQELTDQAVIPTDVPKGYGLYIPEWEFQTPEGENITIKGTIQEVYATLGSLSPQMAQMNGFDLEAISNIARSDVEKRAKFPRVDCQSLEEGHTDMYETTMEYLRRVPGKPKNSAGPRECGRVSCAWKSATWWCNDALEEKELSSFGEIADGVQVIYHECTDVDKHYWWSSGEAYTDDDWSVQFGYAPC</sequence>
<protein>
    <recommendedName>
        <fullName evidence="4">Secreted protein</fullName>
    </recommendedName>
</protein>
<evidence type="ECO:0000313" key="3">
    <source>
        <dbReference type="Proteomes" id="UP000830671"/>
    </source>
</evidence>
<name>A0A9Q8SQ23_9PEZI</name>
<evidence type="ECO:0008006" key="4">
    <source>
        <dbReference type="Google" id="ProtNLM"/>
    </source>
</evidence>
<feature type="signal peptide" evidence="1">
    <location>
        <begin position="1"/>
        <end position="19"/>
    </location>
</feature>
<keyword evidence="1" id="KW-0732">Signal</keyword>